<evidence type="ECO:0000256" key="3">
    <source>
        <dbReference type="ARBA" id="ARBA00022840"/>
    </source>
</evidence>
<feature type="domain" description="Protein kinase" evidence="6">
    <location>
        <begin position="13"/>
        <end position="407"/>
    </location>
</feature>
<feature type="compositionally biased region" description="Pro residues" evidence="4">
    <location>
        <begin position="241"/>
        <end position="268"/>
    </location>
</feature>
<evidence type="ECO:0000256" key="1">
    <source>
        <dbReference type="ARBA" id="ARBA00008874"/>
    </source>
</evidence>
<keyword evidence="5" id="KW-1133">Transmembrane helix</keyword>
<feature type="compositionally biased region" description="Basic and acidic residues" evidence="4">
    <location>
        <begin position="420"/>
        <end position="436"/>
    </location>
</feature>
<accession>A0ABV2Z0Z2</accession>
<evidence type="ECO:0000256" key="2">
    <source>
        <dbReference type="ARBA" id="ARBA00022741"/>
    </source>
</evidence>
<keyword evidence="3" id="KW-0067">ATP-binding</keyword>
<keyword evidence="5" id="KW-0812">Transmembrane</keyword>
<gene>
    <name evidence="7" type="ORF">AB0E61_16330</name>
</gene>
<dbReference type="PROSITE" id="PS50011">
    <property type="entry name" value="PROTEIN_KINASE_DOM"/>
    <property type="match status" value="1"/>
</dbReference>
<evidence type="ECO:0000313" key="7">
    <source>
        <dbReference type="EMBL" id="MEU3711651.1"/>
    </source>
</evidence>
<evidence type="ECO:0000256" key="5">
    <source>
        <dbReference type="SAM" id="Phobius"/>
    </source>
</evidence>
<evidence type="ECO:0000313" key="8">
    <source>
        <dbReference type="Proteomes" id="UP001550853"/>
    </source>
</evidence>
<comment type="caution">
    <text evidence="7">The sequence shown here is derived from an EMBL/GenBank/DDBJ whole genome shotgun (WGS) entry which is preliminary data.</text>
</comment>
<keyword evidence="5" id="KW-0472">Membrane</keyword>
<feature type="region of interest" description="Disordered" evidence="4">
    <location>
        <begin position="522"/>
        <end position="561"/>
    </location>
</feature>
<name>A0ABV2Z0Z2_9ACTN</name>
<feature type="transmembrane region" description="Helical" evidence="5">
    <location>
        <begin position="493"/>
        <end position="516"/>
    </location>
</feature>
<dbReference type="InterPro" id="IPR011009">
    <property type="entry name" value="Kinase-like_dom_sf"/>
</dbReference>
<comment type="similarity">
    <text evidence="1">Belongs to the protein kinase superfamily. STE Ser/Thr protein kinase family. STE20 subfamily.</text>
</comment>
<proteinExistence type="inferred from homology"/>
<feature type="region of interest" description="Disordered" evidence="4">
    <location>
        <begin position="409"/>
        <end position="488"/>
    </location>
</feature>
<evidence type="ECO:0000256" key="4">
    <source>
        <dbReference type="SAM" id="MobiDB-lite"/>
    </source>
</evidence>
<dbReference type="PANTHER" id="PTHR45832:SF22">
    <property type="entry name" value="SERINE_THREONINE-PROTEIN KINASE SAMKA-RELATED"/>
    <property type="match status" value="1"/>
</dbReference>
<feature type="compositionally biased region" description="Acidic residues" evidence="4">
    <location>
        <begin position="216"/>
        <end position="227"/>
    </location>
</feature>
<dbReference type="EMBL" id="JBEZVI010000011">
    <property type="protein sequence ID" value="MEU3711651.1"/>
    <property type="molecule type" value="Genomic_DNA"/>
</dbReference>
<organism evidence="7 8">
    <name type="scientific">Streptomyces catenulae</name>
    <dbReference type="NCBI Taxonomy" id="66875"/>
    <lineage>
        <taxon>Bacteria</taxon>
        <taxon>Bacillati</taxon>
        <taxon>Actinomycetota</taxon>
        <taxon>Actinomycetes</taxon>
        <taxon>Kitasatosporales</taxon>
        <taxon>Streptomycetaceae</taxon>
        <taxon>Streptomyces</taxon>
    </lineage>
</organism>
<keyword evidence="2" id="KW-0547">Nucleotide-binding</keyword>
<feature type="compositionally biased region" description="Low complexity" evidence="4">
    <location>
        <begin position="229"/>
        <end position="240"/>
    </location>
</feature>
<dbReference type="SMART" id="SM00220">
    <property type="entry name" value="S_TKc"/>
    <property type="match status" value="1"/>
</dbReference>
<dbReference type="Gene3D" id="3.30.200.20">
    <property type="entry name" value="Phosphorylase Kinase, domain 1"/>
    <property type="match status" value="1"/>
</dbReference>
<feature type="region of interest" description="Disordered" evidence="4">
    <location>
        <begin position="201"/>
        <end position="280"/>
    </location>
</feature>
<sequence>MERYAGRMLAERYRLPLRPGGADGATVLRALDTYSSQEVLLRQVPLPEVVEAEFADAPGGRSVPGRAGAAEAARDPRDPVVRRAFLAATRAAQLPDHPLLDQVFDVFVAEGALWIAGELIAARPLAALLAEGPMAPQRAAEIGADVLTALRTLHARGWVHRNITDRTVLICDDGRAVLGGLAVGAAQEALCGTEAMPLPVPVPAPTRGPEVAEATGEPDGEAAEGDTGDGSADATVAEPGGPAPAAPADPAPEIPAPAGPTPALPAIPAPTGSAPTGSAPAGAGLVAGRVREMRLALVGPVVERWAPEQAAPAGSGTWGAVGPGTDLWALGALLFRCVQGHPPYPEEDAAELARMVCAHRPAPAGACGPLRPAVEALLGPDPVARPAVGPLLAVLREVTRGATEPELDSGLVTLPARGAADPRRLPEVRRRGELVRKGRPGRTRSAAPSAPAPQPPGRKARAAVADRHEPPGLAAPAPGRAPKPPRARGPRHLGPLLLVLVLLLMAGAVACVVLFLPDAGEEAHGRTGTGTSGAPSPAATVPDDDRGAPPVGSPQTTTPAGLATGFAVRKDPAGFQIAVRADWQRRGRDGHDRIRYTGGDYELVVVPGRDTVAAFGADPMAYQQDREPELAAYRAADWASASGLRRMDVGRTAMAEGGFSWKDGSGREVYVRNLAMIHQGRYHLVQVIGPKSGSRTVDRLYDQATGSYRPN</sequence>
<dbReference type="Proteomes" id="UP001550853">
    <property type="component" value="Unassembled WGS sequence"/>
</dbReference>
<protein>
    <recommendedName>
        <fullName evidence="6">Protein kinase domain-containing protein</fullName>
    </recommendedName>
</protein>
<dbReference type="InterPro" id="IPR051931">
    <property type="entry name" value="PAK3-like"/>
</dbReference>
<reference evidence="7 8" key="1">
    <citation type="submission" date="2024-06" db="EMBL/GenBank/DDBJ databases">
        <title>The Natural Products Discovery Center: Release of the First 8490 Sequenced Strains for Exploring Actinobacteria Biosynthetic Diversity.</title>
        <authorList>
            <person name="Kalkreuter E."/>
            <person name="Kautsar S.A."/>
            <person name="Yang D."/>
            <person name="Bader C.D."/>
            <person name="Teijaro C.N."/>
            <person name="Fluegel L."/>
            <person name="Davis C.M."/>
            <person name="Simpson J.R."/>
            <person name="Lauterbach L."/>
            <person name="Steele A.D."/>
            <person name="Gui C."/>
            <person name="Meng S."/>
            <person name="Li G."/>
            <person name="Viehrig K."/>
            <person name="Ye F."/>
            <person name="Su P."/>
            <person name="Kiefer A.F."/>
            <person name="Nichols A."/>
            <person name="Cepeda A.J."/>
            <person name="Yan W."/>
            <person name="Fan B."/>
            <person name="Jiang Y."/>
            <person name="Adhikari A."/>
            <person name="Zheng C.-J."/>
            <person name="Schuster L."/>
            <person name="Cowan T.M."/>
            <person name="Smanski M.J."/>
            <person name="Chevrette M.G."/>
            <person name="De Carvalho L.P.S."/>
            <person name="Shen B."/>
        </authorList>
    </citation>
    <scope>NUCLEOTIDE SEQUENCE [LARGE SCALE GENOMIC DNA]</scope>
    <source>
        <strain evidence="7 8">NPDC033039</strain>
    </source>
</reference>
<dbReference type="PANTHER" id="PTHR45832">
    <property type="entry name" value="SERINE/THREONINE-PROTEIN KINASE SAMKA-RELATED-RELATED"/>
    <property type="match status" value="1"/>
</dbReference>
<feature type="compositionally biased region" description="Low complexity" evidence="4">
    <location>
        <begin position="269"/>
        <end position="280"/>
    </location>
</feature>
<dbReference type="RefSeq" id="WP_030287481.1">
    <property type="nucleotide sequence ID" value="NZ_JBEZVI010000011.1"/>
</dbReference>
<dbReference type="Gene3D" id="1.10.510.10">
    <property type="entry name" value="Transferase(Phosphotransferase) domain 1"/>
    <property type="match status" value="2"/>
</dbReference>
<evidence type="ECO:0000259" key="6">
    <source>
        <dbReference type="PROSITE" id="PS50011"/>
    </source>
</evidence>
<dbReference type="InterPro" id="IPR000719">
    <property type="entry name" value="Prot_kinase_dom"/>
</dbReference>
<dbReference type="SUPFAM" id="SSF56112">
    <property type="entry name" value="Protein kinase-like (PK-like)"/>
    <property type="match status" value="1"/>
</dbReference>
<keyword evidence="8" id="KW-1185">Reference proteome</keyword>